<keyword evidence="3" id="KW-1185">Reference proteome</keyword>
<protein>
    <submittedName>
        <fullName evidence="2">Uncharacterized protein</fullName>
    </submittedName>
</protein>
<reference evidence="2 3" key="1">
    <citation type="submission" date="2013-12" db="EMBL/GenBank/DDBJ databases">
        <title>Draft genome of the parsitic nematode Ancylostoma duodenale.</title>
        <authorList>
            <person name="Mitreva M."/>
        </authorList>
    </citation>
    <scope>NUCLEOTIDE SEQUENCE [LARGE SCALE GENOMIC DNA]</scope>
    <source>
        <strain evidence="2 3">Zhejiang</strain>
    </source>
</reference>
<dbReference type="AlphaFoldDB" id="A0A0C2CU49"/>
<accession>A0A0C2CU49</accession>
<feature type="region of interest" description="Disordered" evidence="1">
    <location>
        <begin position="1"/>
        <end position="62"/>
    </location>
</feature>
<evidence type="ECO:0000313" key="2">
    <source>
        <dbReference type="EMBL" id="KIH60413.1"/>
    </source>
</evidence>
<organism evidence="2 3">
    <name type="scientific">Ancylostoma duodenale</name>
    <dbReference type="NCBI Taxonomy" id="51022"/>
    <lineage>
        <taxon>Eukaryota</taxon>
        <taxon>Metazoa</taxon>
        <taxon>Ecdysozoa</taxon>
        <taxon>Nematoda</taxon>
        <taxon>Chromadorea</taxon>
        <taxon>Rhabditida</taxon>
        <taxon>Rhabditina</taxon>
        <taxon>Rhabditomorpha</taxon>
        <taxon>Strongyloidea</taxon>
        <taxon>Ancylostomatidae</taxon>
        <taxon>Ancylostomatinae</taxon>
        <taxon>Ancylostoma</taxon>
    </lineage>
</organism>
<sequence length="62" mass="6676">MVAVLLEPRSSASPRGAPTDPKSQPGAAARRADGLRGWNQEFNNNYRPEGKSLANSTRLIVV</sequence>
<gene>
    <name evidence="2" type="ORF">ANCDUO_09340</name>
</gene>
<proteinExistence type="predicted"/>
<dbReference type="Proteomes" id="UP000054047">
    <property type="component" value="Unassembled WGS sequence"/>
</dbReference>
<evidence type="ECO:0000256" key="1">
    <source>
        <dbReference type="SAM" id="MobiDB-lite"/>
    </source>
</evidence>
<feature type="compositionally biased region" description="Polar residues" evidence="1">
    <location>
        <begin position="53"/>
        <end position="62"/>
    </location>
</feature>
<dbReference type="EMBL" id="KN730978">
    <property type="protein sequence ID" value="KIH60413.1"/>
    <property type="molecule type" value="Genomic_DNA"/>
</dbReference>
<name>A0A0C2CU49_9BILA</name>
<evidence type="ECO:0000313" key="3">
    <source>
        <dbReference type="Proteomes" id="UP000054047"/>
    </source>
</evidence>